<evidence type="ECO:0000313" key="2">
    <source>
        <dbReference type="Proteomes" id="UP000054845"/>
    </source>
</evidence>
<proteinExistence type="predicted"/>
<dbReference type="EMBL" id="CCYA01000206">
    <property type="protein sequence ID" value="CEH13211.1"/>
    <property type="molecule type" value="Genomic_DNA"/>
</dbReference>
<accession>A0A0P1BCF9</accession>
<organism evidence="1 2">
    <name type="scientific">Ceraceosorus bombacis</name>
    <dbReference type="NCBI Taxonomy" id="401625"/>
    <lineage>
        <taxon>Eukaryota</taxon>
        <taxon>Fungi</taxon>
        <taxon>Dikarya</taxon>
        <taxon>Basidiomycota</taxon>
        <taxon>Ustilaginomycotina</taxon>
        <taxon>Exobasidiomycetes</taxon>
        <taxon>Ceraceosorales</taxon>
        <taxon>Ceraceosoraceae</taxon>
        <taxon>Ceraceosorus</taxon>
    </lineage>
</organism>
<keyword evidence="2" id="KW-1185">Reference proteome</keyword>
<dbReference type="AlphaFoldDB" id="A0A0P1BCF9"/>
<name>A0A0P1BCF9_9BASI</name>
<dbReference type="Proteomes" id="UP000054845">
    <property type="component" value="Unassembled WGS sequence"/>
</dbReference>
<protein>
    <submittedName>
        <fullName evidence="1">Uncharacterized protein</fullName>
    </submittedName>
</protein>
<sequence length="81" mass="8527">MLESRLGEVRGVVTDIGVDAGLWPAPSTVADLLAPLPLESKASFLASQDGNLPDVQYAEDRGKSAQVASAHWPREAVLDAV</sequence>
<reference evidence="1 2" key="1">
    <citation type="submission" date="2014-09" db="EMBL/GenBank/DDBJ databases">
        <authorList>
            <person name="Magalhaes I.L.F."/>
            <person name="Oliveira U."/>
            <person name="Santos F.R."/>
            <person name="Vidigal T.H.D.A."/>
            <person name="Brescovit A.D."/>
            <person name="Santos A.J."/>
        </authorList>
    </citation>
    <scope>NUCLEOTIDE SEQUENCE [LARGE SCALE GENOMIC DNA]</scope>
</reference>
<evidence type="ECO:0000313" key="1">
    <source>
        <dbReference type="EMBL" id="CEH13211.1"/>
    </source>
</evidence>